<sequence>MNLNSLLTDSKRILRLKDVQTLTGLSRTMIYDLQSKGEFPQSIKLVQSGRAMGWQYSDVINWIDSRMQA</sequence>
<evidence type="ECO:0000313" key="1">
    <source>
        <dbReference type="EMBL" id="AQQ00634.1"/>
    </source>
</evidence>
<accession>A0A1Q2GZS5</accession>
<dbReference type="EMBL" id="CP019628">
    <property type="protein sequence ID" value="AQQ00634.1"/>
    <property type="molecule type" value="Genomic_DNA"/>
</dbReference>
<dbReference type="PANTHER" id="PTHR36154">
    <property type="entry name" value="DNA-BINDING TRANSCRIPTIONAL ACTIVATOR ALPA"/>
    <property type="match status" value="1"/>
</dbReference>
<reference evidence="1 2" key="1">
    <citation type="submission" date="2017-02" db="EMBL/GenBank/DDBJ databases">
        <title>Complete genome sequence of the cold-active Pseudoalteromonas aliena strain EH1 isolated from Arctic seawater.</title>
        <authorList>
            <person name="Kim E."/>
            <person name="Heo E."/>
            <person name="Kim H."/>
            <person name="Kim D."/>
        </authorList>
    </citation>
    <scope>NUCLEOTIDE SEQUENCE [LARGE SCALE GENOMIC DNA]</scope>
    <source>
        <strain evidence="1 2">EH1</strain>
    </source>
</reference>
<name>A0A1Q2GZS5_9GAMM</name>
<dbReference type="Gene3D" id="1.10.238.160">
    <property type="match status" value="1"/>
</dbReference>
<dbReference type="InterPro" id="IPR010260">
    <property type="entry name" value="AlpA"/>
</dbReference>
<protein>
    <recommendedName>
        <fullName evidence="3">Transcriptional regulator</fullName>
    </recommendedName>
</protein>
<gene>
    <name evidence="1" type="ORF">B0W48_12950</name>
</gene>
<dbReference type="AlphaFoldDB" id="A0A1Q2GZS5"/>
<organism evidence="1 2">
    <name type="scientific">Pseudoalteromonas aliena</name>
    <dbReference type="NCBI Taxonomy" id="247523"/>
    <lineage>
        <taxon>Bacteria</taxon>
        <taxon>Pseudomonadati</taxon>
        <taxon>Pseudomonadota</taxon>
        <taxon>Gammaproteobacteria</taxon>
        <taxon>Alteromonadales</taxon>
        <taxon>Pseudoalteromonadaceae</taxon>
        <taxon>Pseudoalteromonas</taxon>
    </lineage>
</organism>
<dbReference type="Pfam" id="PF05930">
    <property type="entry name" value="Phage_AlpA"/>
    <property type="match status" value="1"/>
</dbReference>
<dbReference type="InterPro" id="IPR052931">
    <property type="entry name" value="Prophage_regulatory_activator"/>
</dbReference>
<dbReference type="Proteomes" id="UP000188243">
    <property type="component" value="Chromosome"/>
</dbReference>
<dbReference type="RefSeq" id="WP_077537320.1">
    <property type="nucleotide sequence ID" value="NZ_CP019628.1"/>
</dbReference>
<dbReference type="STRING" id="247523.B0W48_12950"/>
<dbReference type="KEGG" id="paln:B0W48_12950"/>
<dbReference type="PANTHER" id="PTHR36154:SF1">
    <property type="entry name" value="DNA-BINDING TRANSCRIPTIONAL ACTIVATOR ALPA"/>
    <property type="match status" value="1"/>
</dbReference>
<evidence type="ECO:0008006" key="3">
    <source>
        <dbReference type="Google" id="ProtNLM"/>
    </source>
</evidence>
<proteinExistence type="predicted"/>
<evidence type="ECO:0000313" key="2">
    <source>
        <dbReference type="Proteomes" id="UP000188243"/>
    </source>
</evidence>